<accession>A0A5C7JA56</accession>
<comment type="subcellular location">
    <subcellularLocation>
        <location evidence="1">Membrane</location>
        <topology evidence="1">Single-pass membrane protein</topology>
    </subcellularLocation>
</comment>
<keyword evidence="7 8" id="KW-0472">Membrane</keyword>
<dbReference type="Gene3D" id="1.20.5.3310">
    <property type="match status" value="1"/>
</dbReference>
<evidence type="ECO:0000256" key="3">
    <source>
        <dbReference type="ARBA" id="ARBA00022692"/>
    </source>
</evidence>
<evidence type="ECO:0000256" key="6">
    <source>
        <dbReference type="ARBA" id="ARBA00023010"/>
    </source>
</evidence>
<gene>
    <name evidence="9" type="ORF">E6Q11_01250</name>
</gene>
<evidence type="ECO:0000313" key="9">
    <source>
        <dbReference type="EMBL" id="TXG78367.1"/>
    </source>
</evidence>
<keyword evidence="2" id="KW-0813">Transport</keyword>
<feature type="transmembrane region" description="Helical" evidence="8">
    <location>
        <begin position="12"/>
        <end position="30"/>
    </location>
</feature>
<protein>
    <submittedName>
        <fullName evidence="9">Twin-arginine translocase TatA/TatE family subunit</fullName>
    </submittedName>
</protein>
<evidence type="ECO:0000256" key="5">
    <source>
        <dbReference type="ARBA" id="ARBA00022989"/>
    </source>
</evidence>
<keyword evidence="6" id="KW-0811">Translocation</keyword>
<proteinExistence type="predicted"/>
<evidence type="ECO:0000256" key="1">
    <source>
        <dbReference type="ARBA" id="ARBA00004167"/>
    </source>
</evidence>
<dbReference type="Pfam" id="PF02416">
    <property type="entry name" value="TatA_B_E"/>
    <property type="match status" value="1"/>
</dbReference>
<evidence type="ECO:0000256" key="4">
    <source>
        <dbReference type="ARBA" id="ARBA00022927"/>
    </source>
</evidence>
<dbReference type="Proteomes" id="UP000321026">
    <property type="component" value="Unassembled WGS sequence"/>
</dbReference>
<evidence type="ECO:0000313" key="10">
    <source>
        <dbReference type="Proteomes" id="UP000321026"/>
    </source>
</evidence>
<keyword evidence="4" id="KW-0653">Protein transport</keyword>
<comment type="caution">
    <text evidence="9">The sequence shown here is derived from an EMBL/GenBank/DDBJ whole genome shotgun (WGS) entry which is preliminary data.</text>
</comment>
<dbReference type="GO" id="GO:0016020">
    <property type="term" value="C:membrane"/>
    <property type="evidence" value="ECO:0007669"/>
    <property type="project" value="UniProtKB-ARBA"/>
</dbReference>
<evidence type="ECO:0000256" key="7">
    <source>
        <dbReference type="ARBA" id="ARBA00023136"/>
    </source>
</evidence>
<sequence>MLEILKNIGPTELIVILLILVVIFGTKNISDLAKRGGETFKEVKKIKKEITEVTEGDNNNS</sequence>
<dbReference type="EMBL" id="SSDS01000018">
    <property type="protein sequence ID" value="TXG78367.1"/>
    <property type="molecule type" value="Genomic_DNA"/>
</dbReference>
<reference evidence="9 10" key="1">
    <citation type="submission" date="2018-09" db="EMBL/GenBank/DDBJ databases">
        <title>Metagenome Assembled Genomes from an Advanced Water Purification Facility.</title>
        <authorList>
            <person name="Stamps B.W."/>
            <person name="Spear J.R."/>
        </authorList>
    </citation>
    <scope>NUCLEOTIDE SEQUENCE [LARGE SCALE GENOMIC DNA]</scope>
    <source>
        <strain evidence="9">Bin_63_2</strain>
    </source>
</reference>
<organism evidence="9 10">
    <name type="scientific">Candidatus Dojkabacteria bacterium</name>
    <dbReference type="NCBI Taxonomy" id="2099670"/>
    <lineage>
        <taxon>Bacteria</taxon>
        <taxon>Candidatus Dojkabacteria</taxon>
    </lineage>
</organism>
<name>A0A5C7JA56_9BACT</name>
<dbReference type="AlphaFoldDB" id="A0A5C7JA56"/>
<evidence type="ECO:0000256" key="2">
    <source>
        <dbReference type="ARBA" id="ARBA00022448"/>
    </source>
</evidence>
<evidence type="ECO:0000256" key="8">
    <source>
        <dbReference type="SAM" id="Phobius"/>
    </source>
</evidence>
<keyword evidence="3 8" id="KW-0812">Transmembrane</keyword>
<dbReference type="InterPro" id="IPR003369">
    <property type="entry name" value="TatA/B/E"/>
</dbReference>
<keyword evidence="5 8" id="KW-1133">Transmembrane helix</keyword>
<dbReference type="GO" id="GO:0015031">
    <property type="term" value="P:protein transport"/>
    <property type="evidence" value="ECO:0007669"/>
    <property type="project" value="UniProtKB-KW"/>
</dbReference>